<proteinExistence type="predicted"/>
<keyword evidence="1" id="KW-0472">Membrane</keyword>
<dbReference type="AlphaFoldDB" id="A0A0F9MF56"/>
<keyword evidence="1" id="KW-0812">Transmembrane</keyword>
<reference evidence="2" key="1">
    <citation type="journal article" date="2015" name="Nature">
        <title>Complex archaea that bridge the gap between prokaryotes and eukaryotes.</title>
        <authorList>
            <person name="Spang A."/>
            <person name="Saw J.H."/>
            <person name="Jorgensen S.L."/>
            <person name="Zaremba-Niedzwiedzka K."/>
            <person name="Martijn J."/>
            <person name="Lind A.E."/>
            <person name="van Eijk R."/>
            <person name="Schleper C."/>
            <person name="Guy L."/>
            <person name="Ettema T.J."/>
        </authorList>
    </citation>
    <scope>NUCLEOTIDE SEQUENCE</scope>
</reference>
<keyword evidence="1" id="KW-1133">Transmembrane helix</keyword>
<name>A0A0F9MF56_9ZZZZ</name>
<organism evidence="2">
    <name type="scientific">marine sediment metagenome</name>
    <dbReference type="NCBI Taxonomy" id="412755"/>
    <lineage>
        <taxon>unclassified sequences</taxon>
        <taxon>metagenomes</taxon>
        <taxon>ecological metagenomes</taxon>
    </lineage>
</organism>
<evidence type="ECO:0000256" key="1">
    <source>
        <dbReference type="SAM" id="Phobius"/>
    </source>
</evidence>
<gene>
    <name evidence="2" type="ORF">LCGC14_1081510</name>
</gene>
<comment type="caution">
    <text evidence="2">The sequence shown here is derived from an EMBL/GenBank/DDBJ whole genome shotgun (WGS) entry which is preliminary data.</text>
</comment>
<feature type="transmembrane region" description="Helical" evidence="1">
    <location>
        <begin position="64"/>
        <end position="83"/>
    </location>
</feature>
<dbReference type="EMBL" id="LAZR01004736">
    <property type="protein sequence ID" value="KKN06005.1"/>
    <property type="molecule type" value="Genomic_DNA"/>
</dbReference>
<protein>
    <submittedName>
        <fullName evidence="2">Uncharacterized protein</fullName>
    </submittedName>
</protein>
<accession>A0A0F9MF56</accession>
<evidence type="ECO:0000313" key="2">
    <source>
        <dbReference type="EMBL" id="KKN06005.1"/>
    </source>
</evidence>
<sequence>MSLPKGFGASTDACPVCQGRVVWSAVDKTYICKNGCQHVKAEVWPDGKGEPFEIPITKHQGGLYLWYGMFSLAVFGAISAMFTDLFFGIMLFFMVVILGSLFGFMVGVALLGWKIEETLPWLKPILGKKFHSQYHFKKEFDYSGKK</sequence>
<feature type="transmembrane region" description="Helical" evidence="1">
    <location>
        <begin position="89"/>
        <end position="113"/>
    </location>
</feature>